<reference evidence="2 3" key="1">
    <citation type="journal article" date="2016" name="Nat. Commun.">
        <title>Extremotolerant tardigrade genome and improved radiotolerance of human cultured cells by tardigrade-unique protein.</title>
        <authorList>
            <person name="Hashimoto T."/>
            <person name="Horikawa D.D."/>
            <person name="Saito Y."/>
            <person name="Kuwahara H."/>
            <person name="Kozuka-Hata H."/>
            <person name="Shin-I T."/>
            <person name="Minakuchi Y."/>
            <person name="Ohishi K."/>
            <person name="Motoyama A."/>
            <person name="Aizu T."/>
            <person name="Enomoto A."/>
            <person name="Kondo K."/>
            <person name="Tanaka S."/>
            <person name="Hara Y."/>
            <person name="Koshikawa S."/>
            <person name="Sagara H."/>
            <person name="Miura T."/>
            <person name="Yokobori S."/>
            <person name="Miyagawa K."/>
            <person name="Suzuki Y."/>
            <person name="Kubo T."/>
            <person name="Oyama M."/>
            <person name="Kohara Y."/>
            <person name="Fujiyama A."/>
            <person name="Arakawa K."/>
            <person name="Katayama T."/>
            <person name="Toyoda A."/>
            <person name="Kunieda T."/>
        </authorList>
    </citation>
    <scope>NUCLEOTIDE SEQUENCE [LARGE SCALE GENOMIC DNA]</scope>
    <source>
        <strain evidence="2 3">YOKOZUNA-1</strain>
    </source>
</reference>
<organism evidence="2 3">
    <name type="scientific">Ramazzottius varieornatus</name>
    <name type="common">Water bear</name>
    <name type="synonym">Tardigrade</name>
    <dbReference type="NCBI Taxonomy" id="947166"/>
    <lineage>
        <taxon>Eukaryota</taxon>
        <taxon>Metazoa</taxon>
        <taxon>Ecdysozoa</taxon>
        <taxon>Tardigrada</taxon>
        <taxon>Eutardigrada</taxon>
        <taxon>Parachela</taxon>
        <taxon>Hypsibioidea</taxon>
        <taxon>Ramazzottiidae</taxon>
        <taxon>Ramazzottius</taxon>
    </lineage>
</organism>
<sequence>MAKALLLILSLAAVSFAKDNRLVDRLMAANIDQQPESWPRINTCALLEPEIIAKRARAISIRPEDDPVTNDPRVSIQIDTCTAELLTVNATANAPVTLSETLIEDGVLTLAGKAAQLKLRKLPAVATPGTSDHFEGTVQAFTLDKAQVTSPVFDQRVGAKVRCYLSYCLKPVAGQPNRPTTCKQDNGAWIL</sequence>
<proteinExistence type="predicted"/>
<comment type="caution">
    <text evidence="2">The sequence shown here is derived from an EMBL/GenBank/DDBJ whole genome shotgun (WGS) entry which is preliminary data.</text>
</comment>
<dbReference type="Proteomes" id="UP000186922">
    <property type="component" value="Unassembled WGS sequence"/>
</dbReference>
<gene>
    <name evidence="2" type="primary">RvY_12294-1</name>
    <name evidence="2" type="synonym">RvY_12294.1</name>
    <name evidence="2" type="ORF">RvY_12294</name>
</gene>
<dbReference type="EMBL" id="BDGG01000007">
    <property type="protein sequence ID" value="GAV01606.1"/>
    <property type="molecule type" value="Genomic_DNA"/>
</dbReference>
<evidence type="ECO:0000313" key="3">
    <source>
        <dbReference type="Proteomes" id="UP000186922"/>
    </source>
</evidence>
<protein>
    <recommendedName>
        <fullName evidence="4">ZP domain-containing protein</fullName>
    </recommendedName>
</protein>
<evidence type="ECO:0000256" key="1">
    <source>
        <dbReference type="SAM" id="SignalP"/>
    </source>
</evidence>
<feature type="chain" id="PRO_5008898588" description="ZP domain-containing protein" evidence="1">
    <location>
        <begin position="18"/>
        <end position="191"/>
    </location>
</feature>
<dbReference type="AlphaFoldDB" id="A0A1D1VLB7"/>
<evidence type="ECO:0008006" key="4">
    <source>
        <dbReference type="Google" id="ProtNLM"/>
    </source>
</evidence>
<feature type="signal peptide" evidence="1">
    <location>
        <begin position="1"/>
        <end position="17"/>
    </location>
</feature>
<keyword evidence="3" id="KW-1185">Reference proteome</keyword>
<evidence type="ECO:0000313" key="2">
    <source>
        <dbReference type="EMBL" id="GAV01606.1"/>
    </source>
</evidence>
<keyword evidence="1" id="KW-0732">Signal</keyword>
<name>A0A1D1VLB7_RAMVA</name>
<accession>A0A1D1VLB7</accession>